<gene>
    <name evidence="2" type="ORF">ACFSE1_00880</name>
</gene>
<organism evidence="2 3">
    <name type="scientific">Rhizobium helianthi</name>
    <dbReference type="NCBI Taxonomy" id="1132695"/>
    <lineage>
        <taxon>Bacteria</taxon>
        <taxon>Pseudomonadati</taxon>
        <taxon>Pseudomonadota</taxon>
        <taxon>Alphaproteobacteria</taxon>
        <taxon>Hyphomicrobiales</taxon>
        <taxon>Rhizobiaceae</taxon>
        <taxon>Rhizobium/Agrobacterium group</taxon>
        <taxon>Rhizobium</taxon>
    </lineage>
</organism>
<proteinExistence type="predicted"/>
<evidence type="ECO:0000313" key="3">
    <source>
        <dbReference type="Proteomes" id="UP001597322"/>
    </source>
</evidence>
<feature type="region of interest" description="Disordered" evidence="1">
    <location>
        <begin position="67"/>
        <end position="86"/>
    </location>
</feature>
<dbReference type="RefSeq" id="WP_377395184.1">
    <property type="nucleotide sequence ID" value="NZ_JBHUEQ010000003.1"/>
</dbReference>
<name>A0ABW4LY94_9HYPH</name>
<feature type="region of interest" description="Disordered" evidence="1">
    <location>
        <begin position="123"/>
        <end position="143"/>
    </location>
</feature>
<protein>
    <submittedName>
        <fullName evidence="2">5' DNA nuclease</fullName>
    </submittedName>
</protein>
<keyword evidence="3" id="KW-1185">Reference proteome</keyword>
<dbReference type="EMBL" id="JBHUEQ010000003">
    <property type="protein sequence ID" value="MFD1744004.1"/>
    <property type="molecule type" value="Genomic_DNA"/>
</dbReference>
<dbReference type="Gene3D" id="1.10.150.20">
    <property type="entry name" value="5' to 3' exonuclease, C-terminal subdomain"/>
    <property type="match status" value="1"/>
</dbReference>
<feature type="compositionally biased region" description="Low complexity" evidence="1">
    <location>
        <begin position="123"/>
        <end position="135"/>
    </location>
</feature>
<reference evidence="3" key="1">
    <citation type="journal article" date="2019" name="Int. J. Syst. Evol. Microbiol.">
        <title>The Global Catalogue of Microorganisms (GCM) 10K type strain sequencing project: providing services to taxonomists for standard genome sequencing and annotation.</title>
        <authorList>
            <consortium name="The Broad Institute Genomics Platform"/>
            <consortium name="The Broad Institute Genome Sequencing Center for Infectious Disease"/>
            <person name="Wu L."/>
            <person name="Ma J."/>
        </authorList>
    </citation>
    <scope>NUCLEOTIDE SEQUENCE [LARGE SCALE GENOMIC DNA]</scope>
    <source>
        <strain evidence="3">CG52</strain>
    </source>
</reference>
<comment type="caution">
    <text evidence="2">The sequence shown here is derived from an EMBL/GenBank/DDBJ whole genome shotgun (WGS) entry which is preliminary data.</text>
</comment>
<evidence type="ECO:0000313" key="2">
    <source>
        <dbReference type="EMBL" id="MFD1744004.1"/>
    </source>
</evidence>
<sequence length="209" mass="21760">MEARGHSETGENATGKSTLGFTLPFVDKAPANPAEFMTAMTMASMAIGAQVANAFFGMMQVALENTPKQQGHAASTGEAQPDGVAPEPVMTAPAAKVERPVELAEAKVKRARPVAAKKAVAGRGGASSAAGSKSAVKARKGSVPAKDDLKRISGIGPKLEGLLNSMGVLRIEQIAGWSEENVEHFDRELGLDGRIAKDGWIAQAKSLLR</sequence>
<evidence type="ECO:0000256" key="1">
    <source>
        <dbReference type="SAM" id="MobiDB-lite"/>
    </source>
</evidence>
<dbReference type="Proteomes" id="UP001597322">
    <property type="component" value="Unassembled WGS sequence"/>
</dbReference>
<accession>A0ABW4LY94</accession>